<dbReference type="GO" id="GO:0004672">
    <property type="term" value="F:protein kinase activity"/>
    <property type="evidence" value="ECO:0007669"/>
    <property type="project" value="InterPro"/>
</dbReference>
<evidence type="ECO:0000313" key="3">
    <source>
        <dbReference type="Proteomes" id="UP000249390"/>
    </source>
</evidence>
<dbReference type="AlphaFoldDB" id="A0A328DPS0"/>
<dbReference type="Proteomes" id="UP000249390">
    <property type="component" value="Unassembled WGS sequence"/>
</dbReference>
<protein>
    <recommendedName>
        <fullName evidence="1">Serine-threonine/tyrosine-protein kinase catalytic domain-containing protein</fullName>
    </recommendedName>
</protein>
<evidence type="ECO:0000313" key="2">
    <source>
        <dbReference type="EMBL" id="RAL45993.1"/>
    </source>
</evidence>
<dbReference type="SUPFAM" id="SSF56112">
    <property type="entry name" value="Protein kinase-like (PK-like)"/>
    <property type="match status" value="1"/>
</dbReference>
<proteinExistence type="predicted"/>
<feature type="domain" description="Serine-threonine/tyrosine-protein kinase catalytic" evidence="1">
    <location>
        <begin position="44"/>
        <end position="134"/>
    </location>
</feature>
<sequence length="171" mass="19220">MLHTPPIQLMGFLVSPVEFEPVVPRRTPTARCIILSPSLSIFIYALEAYDGVRSLKADVYVFGVLHAELLTTNTQRNIGERFTWLLNKVQGGDKKIIDESLVQDGDELVKSIDSLVMACLKVDPHERPDMKDVLLGLLNLPKGRKRAQHNQVLREGECSLKNIHAHCALKR</sequence>
<evidence type="ECO:0000259" key="1">
    <source>
        <dbReference type="Pfam" id="PF07714"/>
    </source>
</evidence>
<dbReference type="Pfam" id="PF07714">
    <property type="entry name" value="PK_Tyr_Ser-Thr"/>
    <property type="match status" value="1"/>
</dbReference>
<dbReference type="InterPro" id="IPR001245">
    <property type="entry name" value="Ser-Thr/Tyr_kinase_cat_dom"/>
</dbReference>
<organism evidence="2 3">
    <name type="scientific">Cuscuta australis</name>
    <dbReference type="NCBI Taxonomy" id="267555"/>
    <lineage>
        <taxon>Eukaryota</taxon>
        <taxon>Viridiplantae</taxon>
        <taxon>Streptophyta</taxon>
        <taxon>Embryophyta</taxon>
        <taxon>Tracheophyta</taxon>
        <taxon>Spermatophyta</taxon>
        <taxon>Magnoliopsida</taxon>
        <taxon>eudicotyledons</taxon>
        <taxon>Gunneridae</taxon>
        <taxon>Pentapetalae</taxon>
        <taxon>asterids</taxon>
        <taxon>lamiids</taxon>
        <taxon>Solanales</taxon>
        <taxon>Convolvulaceae</taxon>
        <taxon>Cuscuteae</taxon>
        <taxon>Cuscuta</taxon>
        <taxon>Cuscuta subgen. Grammica</taxon>
        <taxon>Cuscuta sect. Cleistogrammica</taxon>
    </lineage>
</organism>
<reference evidence="2 3" key="1">
    <citation type="submission" date="2018-06" db="EMBL/GenBank/DDBJ databases">
        <title>The Genome of Cuscuta australis (Dodder) Provides Insight into the Evolution of Plant Parasitism.</title>
        <authorList>
            <person name="Liu H."/>
        </authorList>
    </citation>
    <scope>NUCLEOTIDE SEQUENCE [LARGE SCALE GENOMIC DNA]</scope>
    <source>
        <strain evidence="3">cv. Yunnan</strain>
        <tissue evidence="2">Vines</tissue>
    </source>
</reference>
<name>A0A328DPS0_9ASTE</name>
<dbReference type="InterPro" id="IPR011009">
    <property type="entry name" value="Kinase-like_dom_sf"/>
</dbReference>
<accession>A0A328DPS0</accession>
<gene>
    <name evidence="2" type="ORF">DM860_006147</name>
</gene>
<dbReference type="EMBL" id="NQVE01000125">
    <property type="protein sequence ID" value="RAL45993.1"/>
    <property type="molecule type" value="Genomic_DNA"/>
</dbReference>
<keyword evidence="3" id="KW-1185">Reference proteome</keyword>
<comment type="caution">
    <text evidence="2">The sequence shown here is derived from an EMBL/GenBank/DDBJ whole genome shotgun (WGS) entry which is preliminary data.</text>
</comment>
<dbReference type="Gene3D" id="1.10.510.10">
    <property type="entry name" value="Transferase(Phosphotransferase) domain 1"/>
    <property type="match status" value="1"/>
</dbReference>